<gene>
    <name evidence="1" type="ORF">GCM10011491_41380</name>
</gene>
<dbReference type="Proteomes" id="UP000646478">
    <property type="component" value="Unassembled WGS sequence"/>
</dbReference>
<protein>
    <submittedName>
        <fullName evidence="1">Uncharacterized protein</fullName>
    </submittedName>
</protein>
<sequence length="66" mass="7439">MQKQKTIQKPEAARGCTTIGEVERLAGIGQSHEERFAFWRQFSHLGDAAFDSARAELYARIDAQSK</sequence>
<organism evidence="1 2">
    <name type="scientific">Brucella endophytica</name>
    <dbReference type="NCBI Taxonomy" id="1963359"/>
    <lineage>
        <taxon>Bacteria</taxon>
        <taxon>Pseudomonadati</taxon>
        <taxon>Pseudomonadota</taxon>
        <taxon>Alphaproteobacteria</taxon>
        <taxon>Hyphomicrobiales</taxon>
        <taxon>Brucellaceae</taxon>
        <taxon>Brucella/Ochrobactrum group</taxon>
        <taxon>Brucella</taxon>
    </lineage>
</organism>
<proteinExistence type="predicted"/>
<dbReference type="AlphaFoldDB" id="A0A916SQV1"/>
<comment type="caution">
    <text evidence="1">The sequence shown here is derived from an EMBL/GenBank/DDBJ whole genome shotgun (WGS) entry which is preliminary data.</text>
</comment>
<name>A0A916SQV1_9HYPH</name>
<keyword evidence="2" id="KW-1185">Reference proteome</keyword>
<dbReference type="RefSeq" id="WP_188826097.1">
    <property type="nucleotide sequence ID" value="NZ_BMHH01000026.1"/>
</dbReference>
<dbReference type="EMBL" id="BMHH01000026">
    <property type="protein sequence ID" value="GGB09144.1"/>
    <property type="molecule type" value="Genomic_DNA"/>
</dbReference>
<reference evidence="1" key="1">
    <citation type="journal article" date="2014" name="Int. J. Syst. Evol. Microbiol.">
        <title>Complete genome sequence of Corynebacterium casei LMG S-19264T (=DSM 44701T), isolated from a smear-ripened cheese.</title>
        <authorList>
            <consortium name="US DOE Joint Genome Institute (JGI-PGF)"/>
            <person name="Walter F."/>
            <person name="Albersmeier A."/>
            <person name="Kalinowski J."/>
            <person name="Ruckert C."/>
        </authorList>
    </citation>
    <scope>NUCLEOTIDE SEQUENCE</scope>
    <source>
        <strain evidence="1">CGMCC 1.15082</strain>
    </source>
</reference>
<evidence type="ECO:0000313" key="1">
    <source>
        <dbReference type="EMBL" id="GGB09144.1"/>
    </source>
</evidence>
<accession>A0A916SQV1</accession>
<evidence type="ECO:0000313" key="2">
    <source>
        <dbReference type="Proteomes" id="UP000646478"/>
    </source>
</evidence>
<reference evidence="1" key="2">
    <citation type="submission" date="2020-09" db="EMBL/GenBank/DDBJ databases">
        <authorList>
            <person name="Sun Q."/>
            <person name="Zhou Y."/>
        </authorList>
    </citation>
    <scope>NUCLEOTIDE SEQUENCE</scope>
    <source>
        <strain evidence="1">CGMCC 1.15082</strain>
    </source>
</reference>